<dbReference type="EMBL" id="KN882153">
    <property type="protein sequence ID" value="KIY42850.1"/>
    <property type="molecule type" value="Genomic_DNA"/>
</dbReference>
<feature type="non-terminal residue" evidence="3">
    <location>
        <position position="239"/>
    </location>
</feature>
<dbReference type="SUPFAM" id="SSF143437">
    <property type="entry name" value="THUMP domain-like"/>
    <property type="match status" value="1"/>
</dbReference>
<dbReference type="InterPro" id="IPR004114">
    <property type="entry name" value="THUMP_dom"/>
</dbReference>
<protein>
    <recommendedName>
        <fullName evidence="2">THUMP domain-containing protein</fullName>
    </recommendedName>
</protein>
<organism evidence="3 4">
    <name type="scientific">Fistulina hepatica ATCC 64428</name>
    <dbReference type="NCBI Taxonomy" id="1128425"/>
    <lineage>
        <taxon>Eukaryota</taxon>
        <taxon>Fungi</taxon>
        <taxon>Dikarya</taxon>
        <taxon>Basidiomycota</taxon>
        <taxon>Agaricomycotina</taxon>
        <taxon>Agaricomycetes</taxon>
        <taxon>Agaricomycetidae</taxon>
        <taxon>Agaricales</taxon>
        <taxon>Fistulinaceae</taxon>
        <taxon>Fistulina</taxon>
    </lineage>
</organism>
<dbReference type="FunFam" id="3.30.2300.10:FF:000001">
    <property type="entry name" value="THUMP domain-containing protein 1"/>
    <property type="match status" value="1"/>
</dbReference>
<reference evidence="3 4" key="1">
    <citation type="journal article" date="2015" name="Fungal Genet. Biol.">
        <title>Evolution of novel wood decay mechanisms in Agaricales revealed by the genome sequences of Fistulina hepatica and Cylindrobasidium torrendii.</title>
        <authorList>
            <person name="Floudas D."/>
            <person name="Held B.W."/>
            <person name="Riley R."/>
            <person name="Nagy L.G."/>
            <person name="Koehler G."/>
            <person name="Ransdell A.S."/>
            <person name="Younus H."/>
            <person name="Chow J."/>
            <person name="Chiniquy J."/>
            <person name="Lipzen A."/>
            <person name="Tritt A."/>
            <person name="Sun H."/>
            <person name="Haridas S."/>
            <person name="LaButti K."/>
            <person name="Ohm R.A."/>
            <person name="Kues U."/>
            <person name="Blanchette R.A."/>
            <person name="Grigoriev I.V."/>
            <person name="Minto R.E."/>
            <person name="Hibbett D.S."/>
        </authorList>
    </citation>
    <scope>NUCLEOTIDE SEQUENCE [LARGE SCALE GENOMIC DNA]</scope>
    <source>
        <strain evidence="3 4">ATCC 64428</strain>
    </source>
</reference>
<dbReference type="Proteomes" id="UP000054144">
    <property type="component" value="Unassembled WGS sequence"/>
</dbReference>
<dbReference type="GO" id="GO:0006400">
    <property type="term" value="P:tRNA modification"/>
    <property type="evidence" value="ECO:0007669"/>
    <property type="project" value="InterPro"/>
</dbReference>
<keyword evidence="1" id="KW-0694">RNA-binding</keyword>
<dbReference type="InterPro" id="IPR040183">
    <property type="entry name" value="THUMPD1-like"/>
</dbReference>
<dbReference type="Pfam" id="PF02926">
    <property type="entry name" value="THUMP"/>
    <property type="match status" value="1"/>
</dbReference>
<dbReference type="PROSITE" id="PS51165">
    <property type="entry name" value="THUMP"/>
    <property type="match status" value="1"/>
</dbReference>
<evidence type="ECO:0000313" key="3">
    <source>
        <dbReference type="EMBL" id="KIY42850.1"/>
    </source>
</evidence>
<dbReference type="GO" id="GO:0003723">
    <property type="term" value="F:RNA binding"/>
    <property type="evidence" value="ECO:0007669"/>
    <property type="project" value="UniProtKB-UniRule"/>
</dbReference>
<evidence type="ECO:0000313" key="4">
    <source>
        <dbReference type="Proteomes" id="UP000054144"/>
    </source>
</evidence>
<gene>
    <name evidence="3" type="ORF">FISHEDRAFT_26458</name>
</gene>
<feature type="domain" description="THUMP" evidence="2">
    <location>
        <begin position="114"/>
        <end position="220"/>
    </location>
</feature>
<accession>A0A0D6ZZC0</accession>
<feature type="non-terminal residue" evidence="3">
    <location>
        <position position="1"/>
    </location>
</feature>
<dbReference type="OrthoDB" id="367221at2759"/>
<sequence length="239" mass="26921">DGTPIWAKRNIDGPGIWATCVKGKEKQAIGELYELFDSLASDLWPTDATTTKWEESDEEDLSIEVQIAKELAHIKRPRAQQRFRNCQTNTQCLLFIACSPPVDPVTLVVQHMRSIQNSGITRTRYAQRLVPASGTCVTNLPEIQALCRKVIGEFFSQREGKSYKYKIELRIRNHTTLKRPVLIESIAQCMPSGHTVDLSDPDVFVLVEIFKSICSVSVVEDYYRLRKFNVAEVGSSASA</sequence>
<dbReference type="Gene3D" id="3.30.2300.10">
    <property type="entry name" value="THUMP superfamily"/>
    <property type="match status" value="1"/>
</dbReference>
<evidence type="ECO:0000256" key="1">
    <source>
        <dbReference type="PROSITE-ProRule" id="PRU00529"/>
    </source>
</evidence>
<proteinExistence type="predicted"/>
<name>A0A0D6ZZC0_9AGAR</name>
<evidence type="ECO:0000259" key="2">
    <source>
        <dbReference type="PROSITE" id="PS51165"/>
    </source>
</evidence>
<dbReference type="AlphaFoldDB" id="A0A0D6ZZC0"/>
<keyword evidence="4" id="KW-1185">Reference proteome</keyword>
<dbReference type="CDD" id="cd11717">
    <property type="entry name" value="THUMP_THUMPD1_like"/>
    <property type="match status" value="1"/>
</dbReference>
<dbReference type="PANTHER" id="PTHR13452">
    <property type="entry name" value="THUMP DOMAIN CONTAINING PROTEIN 1-RELATED"/>
    <property type="match status" value="1"/>
</dbReference>
<dbReference type="PANTHER" id="PTHR13452:SF10">
    <property type="entry name" value="THUMP DOMAIN-CONTAINING PROTEIN 1"/>
    <property type="match status" value="1"/>
</dbReference>